<dbReference type="EMBL" id="JNBY01000008">
    <property type="protein sequence ID" value="KDN88017.1"/>
    <property type="molecule type" value="Genomic_DNA"/>
</dbReference>
<dbReference type="PATRIC" id="fig|1348663.4.peg.221"/>
<name>A0A066Z3C4_9ACTN</name>
<evidence type="ECO:0000313" key="2">
    <source>
        <dbReference type="Proteomes" id="UP000027178"/>
    </source>
</evidence>
<protein>
    <recommendedName>
        <fullName evidence="3">DUF3806 domain-containing protein</fullName>
    </recommendedName>
</protein>
<comment type="caution">
    <text evidence="1">The sequence shown here is derived from an EMBL/GenBank/DDBJ whole genome shotgun (WGS) entry which is preliminary data.</text>
</comment>
<keyword evidence="2" id="KW-1185">Reference proteome</keyword>
<dbReference type="eggNOG" id="ENOG5030ABT">
    <property type="taxonomic scope" value="Bacteria"/>
</dbReference>
<evidence type="ECO:0000313" key="1">
    <source>
        <dbReference type="EMBL" id="KDN88017.1"/>
    </source>
</evidence>
<gene>
    <name evidence="1" type="ORF">KCH_02410</name>
</gene>
<dbReference type="AlphaFoldDB" id="A0A066Z3C4"/>
<proteinExistence type="predicted"/>
<dbReference type="OrthoDB" id="4640272at2"/>
<organism evidence="1 2">
    <name type="scientific">Kitasatospora cheerisanensis KCTC 2395</name>
    <dbReference type="NCBI Taxonomy" id="1348663"/>
    <lineage>
        <taxon>Bacteria</taxon>
        <taxon>Bacillati</taxon>
        <taxon>Actinomycetota</taxon>
        <taxon>Actinomycetes</taxon>
        <taxon>Kitasatosporales</taxon>
        <taxon>Streptomycetaceae</taxon>
        <taxon>Kitasatospora</taxon>
    </lineage>
</organism>
<evidence type="ECO:0008006" key="3">
    <source>
        <dbReference type="Google" id="ProtNLM"/>
    </source>
</evidence>
<dbReference type="Proteomes" id="UP000027178">
    <property type="component" value="Unassembled WGS sequence"/>
</dbReference>
<dbReference type="HOGENOM" id="CLU_1989726_0_0_11"/>
<reference evidence="1 2" key="1">
    <citation type="submission" date="2014-05" db="EMBL/GenBank/DDBJ databases">
        <title>Draft Genome Sequence of Kitasatospora cheerisanensis KCTC 2395.</title>
        <authorList>
            <person name="Nam D.H."/>
        </authorList>
    </citation>
    <scope>NUCLEOTIDE SEQUENCE [LARGE SCALE GENOMIC DNA]</scope>
    <source>
        <strain evidence="1 2">KCTC 2395</strain>
    </source>
</reference>
<sequence length="141" mass="15072">MEREPQQKEEVPAIDLAFIAEQCAALVADNHGRQLDWSIAGLAELDAVCAELIADSPLDDPRMGLWWRLVGAYTGEVMVRSYGGEWADAGDHSDGPAVRALGLTAFPFNTAHRVLLGEEGKSLRSSASALAAIARDRGLVG</sequence>
<accession>A0A066Z3C4</accession>
<dbReference type="RefSeq" id="WP_051652597.1">
    <property type="nucleotide sequence ID" value="NZ_KK853997.1"/>
</dbReference>